<dbReference type="InterPro" id="IPR050469">
    <property type="entry name" value="Diguanylate_Cyclase"/>
</dbReference>
<dbReference type="RefSeq" id="WP_067210285.1">
    <property type="nucleotide sequence ID" value="NZ_FLOC01000013.1"/>
</dbReference>
<dbReference type="Proteomes" id="UP000092627">
    <property type="component" value="Unassembled WGS sequence"/>
</dbReference>
<dbReference type="Gene3D" id="2.60.40.2380">
    <property type="match status" value="1"/>
</dbReference>
<reference evidence="8 9" key="1">
    <citation type="submission" date="2016-06" db="EMBL/GenBank/DDBJ databases">
        <authorList>
            <person name="Kjaerup R.B."/>
            <person name="Dalgaard T.S."/>
            <person name="Juul-Madsen H.R."/>
        </authorList>
    </citation>
    <scope>NUCLEOTIDE SEQUENCE [LARGE SCALE GENOMIC DNA]</scope>
    <source>
        <strain evidence="8 9">CECT 5080</strain>
    </source>
</reference>
<dbReference type="CDD" id="cd01949">
    <property type="entry name" value="GGDEF"/>
    <property type="match status" value="1"/>
</dbReference>
<dbReference type="InterPro" id="IPR000160">
    <property type="entry name" value="GGDEF_dom"/>
</dbReference>
<dbReference type="FunFam" id="3.30.70.270:FF:000001">
    <property type="entry name" value="Diguanylate cyclase domain protein"/>
    <property type="match status" value="1"/>
</dbReference>
<evidence type="ECO:0000313" key="9">
    <source>
        <dbReference type="Proteomes" id="UP000092627"/>
    </source>
</evidence>
<evidence type="ECO:0000256" key="4">
    <source>
        <dbReference type="SAM" id="Coils"/>
    </source>
</evidence>
<dbReference type="GO" id="GO:0005886">
    <property type="term" value="C:plasma membrane"/>
    <property type="evidence" value="ECO:0007669"/>
    <property type="project" value="TreeGrafter"/>
</dbReference>
<dbReference type="STRING" id="295068.MAQ5080_02312"/>
<dbReference type="InterPro" id="IPR043128">
    <property type="entry name" value="Rev_trsase/Diguanyl_cyclase"/>
</dbReference>
<evidence type="ECO:0000256" key="5">
    <source>
        <dbReference type="SAM" id="Phobius"/>
    </source>
</evidence>
<feature type="transmembrane region" description="Helical" evidence="5">
    <location>
        <begin position="186"/>
        <end position="205"/>
    </location>
</feature>
<accession>A0A1A8TIP6</accession>
<organism evidence="8 9">
    <name type="scientific">Marinomonas aquimarina</name>
    <dbReference type="NCBI Taxonomy" id="295068"/>
    <lineage>
        <taxon>Bacteria</taxon>
        <taxon>Pseudomonadati</taxon>
        <taxon>Pseudomonadota</taxon>
        <taxon>Gammaproteobacteria</taxon>
        <taxon>Oceanospirillales</taxon>
        <taxon>Oceanospirillaceae</taxon>
        <taxon>Marinomonas</taxon>
    </lineage>
</organism>
<feature type="signal peptide" evidence="6">
    <location>
        <begin position="1"/>
        <end position="23"/>
    </location>
</feature>
<keyword evidence="5" id="KW-1133">Transmembrane helix</keyword>
<keyword evidence="6" id="KW-0732">Signal</keyword>
<dbReference type="GO" id="GO:1902201">
    <property type="term" value="P:negative regulation of bacterial-type flagellum-dependent cell motility"/>
    <property type="evidence" value="ECO:0007669"/>
    <property type="project" value="TreeGrafter"/>
</dbReference>
<keyword evidence="4" id="KW-0175">Coiled coil</keyword>
<dbReference type="Pfam" id="PF00990">
    <property type="entry name" value="GGDEF"/>
    <property type="match status" value="1"/>
</dbReference>
<gene>
    <name evidence="8" type="primary">cph2_8</name>
    <name evidence="8" type="ORF">MAQ5080_02312</name>
</gene>
<evidence type="ECO:0000259" key="7">
    <source>
        <dbReference type="PROSITE" id="PS50887"/>
    </source>
</evidence>
<evidence type="ECO:0000256" key="6">
    <source>
        <dbReference type="SAM" id="SignalP"/>
    </source>
</evidence>
<dbReference type="InterPro" id="IPR011623">
    <property type="entry name" value="7TMR_DISM_rcpt_extracell_dom1"/>
</dbReference>
<comment type="cofactor">
    <cofactor evidence="1">
        <name>Mg(2+)</name>
        <dbReference type="ChEBI" id="CHEBI:18420"/>
    </cofactor>
</comment>
<dbReference type="AlphaFoldDB" id="A0A1A8TIP6"/>
<dbReference type="GO" id="GO:0052621">
    <property type="term" value="F:diguanylate cyclase activity"/>
    <property type="evidence" value="ECO:0007669"/>
    <property type="project" value="UniProtKB-EC"/>
</dbReference>
<feature type="coiled-coil region" evidence="4">
    <location>
        <begin position="379"/>
        <end position="442"/>
    </location>
</feature>
<proteinExistence type="predicted"/>
<dbReference type="PANTHER" id="PTHR45138">
    <property type="entry name" value="REGULATORY COMPONENTS OF SENSORY TRANSDUCTION SYSTEM"/>
    <property type="match status" value="1"/>
</dbReference>
<dbReference type="SUPFAM" id="SSF55073">
    <property type="entry name" value="Nucleotide cyclase"/>
    <property type="match status" value="1"/>
</dbReference>
<dbReference type="PROSITE" id="PS50887">
    <property type="entry name" value="GGDEF"/>
    <property type="match status" value="1"/>
</dbReference>
<dbReference type="Pfam" id="PF07696">
    <property type="entry name" value="7TMR-DISMED2"/>
    <property type="match status" value="1"/>
</dbReference>
<feature type="chain" id="PRO_5008379065" description="diguanylate cyclase" evidence="6">
    <location>
        <begin position="24"/>
        <end position="624"/>
    </location>
</feature>
<feature type="transmembrane region" description="Helical" evidence="5">
    <location>
        <begin position="248"/>
        <end position="267"/>
    </location>
</feature>
<dbReference type="OrthoDB" id="5289013at2"/>
<evidence type="ECO:0000313" key="8">
    <source>
        <dbReference type="EMBL" id="SBS32641.1"/>
    </source>
</evidence>
<keyword evidence="9" id="KW-1185">Reference proteome</keyword>
<dbReference type="PANTHER" id="PTHR45138:SF9">
    <property type="entry name" value="DIGUANYLATE CYCLASE DGCM-RELATED"/>
    <property type="match status" value="1"/>
</dbReference>
<evidence type="ECO:0000256" key="1">
    <source>
        <dbReference type="ARBA" id="ARBA00001946"/>
    </source>
</evidence>
<evidence type="ECO:0000256" key="3">
    <source>
        <dbReference type="ARBA" id="ARBA00034247"/>
    </source>
</evidence>
<dbReference type="InterPro" id="IPR011622">
    <property type="entry name" value="7TMR_DISM_rcpt_extracell_dom2"/>
</dbReference>
<comment type="catalytic activity">
    <reaction evidence="3">
        <text>2 GTP = 3',3'-c-di-GMP + 2 diphosphate</text>
        <dbReference type="Rhea" id="RHEA:24898"/>
        <dbReference type="ChEBI" id="CHEBI:33019"/>
        <dbReference type="ChEBI" id="CHEBI:37565"/>
        <dbReference type="ChEBI" id="CHEBI:58805"/>
        <dbReference type="EC" id="2.7.7.65"/>
    </reaction>
</comment>
<feature type="transmembrane region" description="Helical" evidence="5">
    <location>
        <begin position="279"/>
        <end position="297"/>
    </location>
</feature>
<feature type="domain" description="GGDEF" evidence="7">
    <location>
        <begin position="491"/>
        <end position="624"/>
    </location>
</feature>
<feature type="transmembrane region" description="Helical" evidence="5">
    <location>
        <begin position="303"/>
        <end position="326"/>
    </location>
</feature>
<dbReference type="Pfam" id="PF07695">
    <property type="entry name" value="7TMR-DISM_7TM"/>
    <property type="match status" value="1"/>
</dbReference>
<dbReference type="InterPro" id="IPR029787">
    <property type="entry name" value="Nucleotide_cyclase"/>
</dbReference>
<sequence>MQKFAAALWIWLFCVIASTSALAASVPPPLSIHAGVQEYSLGPYLSYRQDLAQSYLLDVHRQPPDSWGTPNSLPLHLGIDTTSWLKVHINVSDNAPHDWVLKLGWPNFSEVEWYLLDRRTGRLLNQQNPIQTMSDDRLSFPIRLPENGHYVLYLKVSGAEKVILPLTLKSPDLHAKETHLRSVLTGLFYGVLLAMLAYNLSLFIFTHEENYATYCLYVASIIFYTLCTSSNYLHFIHFDIDWVEEHTYRFSVPIAFLSASIFLRKFLSLENHKGMVLQLSNLAISSWLLLLISAFAIPADWYIWIIDIAAVISCPIGIWISSCVWYKGDPSGKYITIAWSPLLIATFVLMMGLTDIIPFSMDLYYLQNVAFTIEVLLLSMALAERINRERLEKAEAQAQSVYFEQRSLEARHREITAQQHALNVERQAKEDLERKVAEQTSELQLAMYSLTQANTELEKMSQTDGLTHLANRRYFDHRFTEEFDLAMTEQWPIAVLIMDIDFFKKVNDHYGHQAGDQCLRDISAIFPQFTESPHDLCARYGGEEFCLVLPNRTEAETLNIAEGIRTAVADKAIHYGDQTFHVTISIGFSVAVPATSEQRDIFLKRADEALYFSKHNGRNQVTQI</sequence>
<dbReference type="Gene3D" id="3.30.70.270">
    <property type="match status" value="1"/>
</dbReference>
<feature type="transmembrane region" description="Helical" evidence="5">
    <location>
        <begin position="338"/>
        <end position="357"/>
    </location>
</feature>
<name>A0A1A8TIP6_9GAMM</name>
<keyword evidence="5" id="KW-0812">Transmembrane</keyword>
<dbReference type="GO" id="GO:0043709">
    <property type="term" value="P:cell adhesion involved in single-species biofilm formation"/>
    <property type="evidence" value="ECO:0007669"/>
    <property type="project" value="TreeGrafter"/>
</dbReference>
<dbReference type="EC" id="2.7.7.65" evidence="2"/>
<dbReference type="EMBL" id="FLOC01000013">
    <property type="protein sequence ID" value="SBS32641.1"/>
    <property type="molecule type" value="Genomic_DNA"/>
</dbReference>
<feature type="transmembrane region" description="Helical" evidence="5">
    <location>
        <begin position="363"/>
        <end position="383"/>
    </location>
</feature>
<feature type="transmembrane region" description="Helical" evidence="5">
    <location>
        <begin position="214"/>
        <end position="236"/>
    </location>
</feature>
<keyword evidence="5" id="KW-0472">Membrane</keyword>
<protein>
    <recommendedName>
        <fullName evidence="2">diguanylate cyclase</fullName>
        <ecNumber evidence="2">2.7.7.65</ecNumber>
    </recommendedName>
</protein>
<dbReference type="NCBIfam" id="TIGR00254">
    <property type="entry name" value="GGDEF"/>
    <property type="match status" value="1"/>
</dbReference>
<evidence type="ECO:0000256" key="2">
    <source>
        <dbReference type="ARBA" id="ARBA00012528"/>
    </source>
</evidence>
<dbReference type="SMART" id="SM00267">
    <property type="entry name" value="GGDEF"/>
    <property type="match status" value="1"/>
</dbReference>